<sequence length="168" mass="19281">MASRTRGGIRQDNRAYRERKNEMRNCCCFGINFFRDCKYFLAMSESTVHNDYIWKRPETLSPAVAKKCSYTPSDLVSIIHNWKVPVASFSRINVAMHGLCILVRLSHAIHAWSAEAFIACKPCSKGLQEGSETQRGLRSGFRNRSDKKRGGRKTMESFCVEPFALRFF</sequence>
<accession>A0AAX4HE20</accession>
<keyword evidence="3" id="KW-1185">Reference proteome</keyword>
<evidence type="ECO:0000313" key="3">
    <source>
        <dbReference type="Proteomes" id="UP001338582"/>
    </source>
</evidence>
<dbReference type="GeneID" id="88175117"/>
<dbReference type="AlphaFoldDB" id="A0AAX4HE20"/>
<dbReference type="Proteomes" id="UP001338582">
    <property type="component" value="Chromosome 5"/>
</dbReference>
<organism evidence="2 3">
    <name type="scientific">Australozyma saopauloensis</name>
    <dbReference type="NCBI Taxonomy" id="291208"/>
    <lineage>
        <taxon>Eukaryota</taxon>
        <taxon>Fungi</taxon>
        <taxon>Dikarya</taxon>
        <taxon>Ascomycota</taxon>
        <taxon>Saccharomycotina</taxon>
        <taxon>Pichiomycetes</taxon>
        <taxon>Metschnikowiaceae</taxon>
        <taxon>Australozyma</taxon>
    </lineage>
</organism>
<reference evidence="2 3" key="1">
    <citation type="submission" date="2023-10" db="EMBL/GenBank/DDBJ databases">
        <title>Draft Genome Sequence of Candida saopaulonensis from a very Premature Infant with Sepsis.</title>
        <authorList>
            <person name="Ning Y."/>
            <person name="Dai R."/>
            <person name="Xiao M."/>
            <person name="Xu Y."/>
            <person name="Yan Q."/>
            <person name="Zhang L."/>
        </authorList>
    </citation>
    <scope>NUCLEOTIDE SEQUENCE [LARGE SCALE GENOMIC DNA]</scope>
    <source>
        <strain evidence="2 3">19XY460</strain>
    </source>
</reference>
<dbReference type="RefSeq" id="XP_062879075.1">
    <property type="nucleotide sequence ID" value="XM_063023005.1"/>
</dbReference>
<name>A0AAX4HE20_9ASCO</name>
<gene>
    <name evidence="2" type="ORF">PUMCH_004054</name>
</gene>
<protein>
    <submittedName>
        <fullName evidence="2">Uncharacterized protein</fullName>
    </submittedName>
</protein>
<evidence type="ECO:0000313" key="2">
    <source>
        <dbReference type="EMBL" id="WPK26694.1"/>
    </source>
</evidence>
<dbReference type="EMBL" id="CP138898">
    <property type="protein sequence ID" value="WPK26694.1"/>
    <property type="molecule type" value="Genomic_DNA"/>
</dbReference>
<feature type="region of interest" description="Disordered" evidence="1">
    <location>
        <begin position="127"/>
        <end position="150"/>
    </location>
</feature>
<evidence type="ECO:0000256" key="1">
    <source>
        <dbReference type="SAM" id="MobiDB-lite"/>
    </source>
</evidence>
<proteinExistence type="predicted"/>
<dbReference type="KEGG" id="asau:88175117"/>